<evidence type="ECO:0000256" key="6">
    <source>
        <dbReference type="ARBA" id="ARBA00022984"/>
    </source>
</evidence>
<keyword evidence="4 17" id="KW-0812">Transmembrane</keyword>
<keyword evidence="7 17" id="KW-1133">Transmembrane helix</keyword>
<evidence type="ECO:0000256" key="10">
    <source>
        <dbReference type="ARBA" id="ARBA00033270"/>
    </source>
</evidence>
<feature type="transmembrane region" description="Helical" evidence="17">
    <location>
        <begin position="304"/>
        <end position="324"/>
    </location>
</feature>
<evidence type="ECO:0000313" key="18">
    <source>
        <dbReference type="EMBL" id="QJQ33305.1"/>
    </source>
</evidence>
<keyword evidence="8 17" id="KW-0472">Membrane</keyword>
<evidence type="ECO:0000256" key="4">
    <source>
        <dbReference type="ARBA" id="ARBA00022692"/>
    </source>
</evidence>
<comment type="similarity">
    <text evidence="11">Belongs to the SEDS family. FtsW subfamily.</text>
</comment>
<feature type="transmembrane region" description="Helical" evidence="17">
    <location>
        <begin position="46"/>
        <end position="65"/>
    </location>
</feature>
<dbReference type="Proteomes" id="UP000503018">
    <property type="component" value="Chromosome"/>
</dbReference>
<dbReference type="KEGG" id="slan:GV829_13370"/>
<dbReference type="EMBL" id="CP053015">
    <property type="protein sequence ID" value="QJQ33305.1"/>
    <property type="molecule type" value="Genomic_DNA"/>
</dbReference>
<keyword evidence="5" id="KW-0133">Cell shape</keyword>
<feature type="transmembrane region" description="Helical" evidence="17">
    <location>
        <begin position="226"/>
        <end position="242"/>
    </location>
</feature>
<dbReference type="AlphaFoldDB" id="A0A6M4AW33"/>
<feature type="transmembrane region" description="Helical" evidence="17">
    <location>
        <begin position="202"/>
        <end position="219"/>
    </location>
</feature>
<evidence type="ECO:0000256" key="11">
    <source>
        <dbReference type="ARBA" id="ARBA00038053"/>
    </source>
</evidence>
<feature type="transmembrane region" description="Helical" evidence="17">
    <location>
        <begin position="336"/>
        <end position="358"/>
    </location>
</feature>
<keyword evidence="2" id="KW-0328">Glycosyltransferase</keyword>
<dbReference type="InterPro" id="IPR001182">
    <property type="entry name" value="FtsW/RodA"/>
</dbReference>
<dbReference type="PANTHER" id="PTHR30474">
    <property type="entry name" value="CELL CYCLE PROTEIN"/>
    <property type="match status" value="1"/>
</dbReference>
<evidence type="ECO:0000256" key="8">
    <source>
        <dbReference type="ARBA" id="ARBA00023136"/>
    </source>
</evidence>
<evidence type="ECO:0000256" key="14">
    <source>
        <dbReference type="ARBA" id="ARBA00044770"/>
    </source>
</evidence>
<reference evidence="18 19" key="1">
    <citation type="submission" date="2020-01" db="EMBL/GenBank/DDBJ databases">
        <title>Sphingomonas sp. strain CSW-10.</title>
        <authorList>
            <person name="Chen W.-M."/>
        </authorList>
    </citation>
    <scope>NUCLEOTIDE SEQUENCE [LARGE SCALE GENOMIC DNA]</scope>
    <source>
        <strain evidence="18 19">CSW-10</strain>
    </source>
</reference>
<dbReference type="GO" id="GO:0008955">
    <property type="term" value="F:peptidoglycan glycosyltransferase activity"/>
    <property type="evidence" value="ECO:0007669"/>
    <property type="project" value="UniProtKB-EC"/>
</dbReference>
<feature type="region of interest" description="Disordered" evidence="16">
    <location>
        <begin position="1"/>
        <end position="29"/>
    </location>
</feature>
<evidence type="ECO:0000256" key="15">
    <source>
        <dbReference type="ARBA" id="ARBA00049902"/>
    </source>
</evidence>
<sequence length="410" mass="44687">MNNSSTDTGAETPIVPPELHGRRRPAPLSRADRSPLAKWYAEVDRGLLAMILGLMAIGLLAVAVASPVGARVAARRGQEFGEMYYLWRQLFWVATGIGFMIFFGMRSKLEVRRIALWGTVAGILALFAVLVVGTEVNGSQRWLGSGVLRLQPSEFLKPMFAVSMAWILSCRVEDETLPVFSLTMITTALVAALLMLEPDFGQTVLYVGTWVVLVFVAGLPMRAMGYLGGGIGAFLLGTYFLYDNARNRIDGFLFGQGDSHQVDRGLDTLSNSGLIGSGPFTGTAKFRLPEAHTDYIYSVIGEEFGLIACAGILVLYVALIVRVLQRLREERDQFVILAGTGLVAQFGGQVMINIAVNLQLAPSKGMTLPFISYGGSSLWALSITMGFLLALTRRNPYRAPPLNLNGWNPR</sequence>
<dbReference type="GO" id="GO:0051301">
    <property type="term" value="P:cell division"/>
    <property type="evidence" value="ECO:0007669"/>
    <property type="project" value="UniProtKB-KW"/>
</dbReference>
<protein>
    <recommendedName>
        <fullName evidence="12">Probable peptidoglycan glycosyltransferase FtsW</fullName>
        <ecNumber evidence="14">2.4.99.28</ecNumber>
    </recommendedName>
    <alternativeName>
        <fullName evidence="13">Cell division protein FtsW</fullName>
    </alternativeName>
    <alternativeName>
        <fullName evidence="10">Cell wall polymerase</fullName>
    </alternativeName>
    <alternativeName>
        <fullName evidence="9">Peptidoglycan polymerase</fullName>
    </alternativeName>
</protein>
<proteinExistence type="inferred from homology"/>
<keyword evidence="18" id="KW-0131">Cell cycle</keyword>
<organism evidence="18 19">
    <name type="scientific">Sphingomonas lacunae</name>
    <dbReference type="NCBI Taxonomy" id="2698828"/>
    <lineage>
        <taxon>Bacteria</taxon>
        <taxon>Pseudomonadati</taxon>
        <taxon>Pseudomonadota</taxon>
        <taxon>Alphaproteobacteria</taxon>
        <taxon>Sphingomonadales</taxon>
        <taxon>Sphingomonadaceae</taxon>
        <taxon>Sphingomonas</taxon>
    </lineage>
</organism>
<evidence type="ECO:0000256" key="12">
    <source>
        <dbReference type="ARBA" id="ARBA00041185"/>
    </source>
</evidence>
<dbReference type="Pfam" id="PF01098">
    <property type="entry name" value="FTSW_RODA_SPOVE"/>
    <property type="match status" value="1"/>
</dbReference>
<comment type="catalytic activity">
    <reaction evidence="15">
        <text>[GlcNAc-(1-&gt;4)-Mur2Ac(oyl-L-Ala-gamma-D-Glu-L-Lys-D-Ala-D-Ala)](n)-di-trans,octa-cis-undecaprenyl diphosphate + beta-D-GlcNAc-(1-&gt;4)-Mur2Ac(oyl-L-Ala-gamma-D-Glu-L-Lys-D-Ala-D-Ala)-di-trans,octa-cis-undecaprenyl diphosphate = [GlcNAc-(1-&gt;4)-Mur2Ac(oyl-L-Ala-gamma-D-Glu-L-Lys-D-Ala-D-Ala)](n+1)-di-trans,octa-cis-undecaprenyl diphosphate + di-trans,octa-cis-undecaprenyl diphosphate + H(+)</text>
        <dbReference type="Rhea" id="RHEA:23708"/>
        <dbReference type="Rhea" id="RHEA-COMP:9602"/>
        <dbReference type="Rhea" id="RHEA-COMP:9603"/>
        <dbReference type="ChEBI" id="CHEBI:15378"/>
        <dbReference type="ChEBI" id="CHEBI:58405"/>
        <dbReference type="ChEBI" id="CHEBI:60033"/>
        <dbReference type="ChEBI" id="CHEBI:78435"/>
        <dbReference type="EC" id="2.4.99.28"/>
    </reaction>
</comment>
<evidence type="ECO:0000313" key="19">
    <source>
        <dbReference type="Proteomes" id="UP000503018"/>
    </source>
</evidence>
<evidence type="ECO:0000256" key="1">
    <source>
        <dbReference type="ARBA" id="ARBA00004141"/>
    </source>
</evidence>
<evidence type="ECO:0000256" key="16">
    <source>
        <dbReference type="SAM" id="MobiDB-lite"/>
    </source>
</evidence>
<feature type="transmembrane region" description="Helical" evidence="17">
    <location>
        <begin position="370"/>
        <end position="391"/>
    </location>
</feature>
<evidence type="ECO:0000256" key="3">
    <source>
        <dbReference type="ARBA" id="ARBA00022679"/>
    </source>
</evidence>
<name>A0A6M4AW33_9SPHN</name>
<feature type="transmembrane region" description="Helical" evidence="17">
    <location>
        <begin position="179"/>
        <end position="196"/>
    </location>
</feature>
<dbReference type="GO" id="GO:0032153">
    <property type="term" value="C:cell division site"/>
    <property type="evidence" value="ECO:0007669"/>
    <property type="project" value="TreeGrafter"/>
</dbReference>
<keyword evidence="6" id="KW-0573">Peptidoglycan synthesis</keyword>
<dbReference type="GO" id="GO:0005886">
    <property type="term" value="C:plasma membrane"/>
    <property type="evidence" value="ECO:0007669"/>
    <property type="project" value="TreeGrafter"/>
</dbReference>
<comment type="subcellular location">
    <subcellularLocation>
        <location evidence="1">Membrane</location>
        <topology evidence="1">Multi-pass membrane protein</topology>
    </subcellularLocation>
</comment>
<evidence type="ECO:0000256" key="17">
    <source>
        <dbReference type="SAM" id="Phobius"/>
    </source>
</evidence>
<keyword evidence="18" id="KW-0132">Cell division</keyword>
<evidence type="ECO:0000256" key="13">
    <source>
        <dbReference type="ARBA" id="ARBA00041418"/>
    </source>
</evidence>
<dbReference type="PANTHER" id="PTHR30474:SF2">
    <property type="entry name" value="PEPTIDOGLYCAN GLYCOSYLTRANSFERASE FTSW-RELATED"/>
    <property type="match status" value="1"/>
</dbReference>
<feature type="transmembrane region" description="Helical" evidence="17">
    <location>
        <begin position="155"/>
        <end position="172"/>
    </location>
</feature>
<gene>
    <name evidence="18" type="ORF">GV829_13370</name>
</gene>
<dbReference type="RefSeq" id="WP_169947429.1">
    <property type="nucleotide sequence ID" value="NZ_CP053015.1"/>
</dbReference>
<dbReference type="GO" id="GO:0008360">
    <property type="term" value="P:regulation of cell shape"/>
    <property type="evidence" value="ECO:0007669"/>
    <property type="project" value="UniProtKB-KW"/>
</dbReference>
<evidence type="ECO:0000256" key="5">
    <source>
        <dbReference type="ARBA" id="ARBA00022960"/>
    </source>
</evidence>
<feature type="transmembrane region" description="Helical" evidence="17">
    <location>
        <begin position="115"/>
        <end position="135"/>
    </location>
</feature>
<accession>A0A6M4AW33</accession>
<dbReference type="GO" id="GO:0015648">
    <property type="term" value="F:lipid-linked peptidoglycan transporter activity"/>
    <property type="evidence" value="ECO:0007669"/>
    <property type="project" value="TreeGrafter"/>
</dbReference>
<dbReference type="GO" id="GO:0009252">
    <property type="term" value="P:peptidoglycan biosynthetic process"/>
    <property type="evidence" value="ECO:0007669"/>
    <property type="project" value="UniProtKB-KW"/>
</dbReference>
<keyword evidence="3" id="KW-0808">Transferase</keyword>
<keyword evidence="19" id="KW-1185">Reference proteome</keyword>
<evidence type="ECO:0000256" key="9">
    <source>
        <dbReference type="ARBA" id="ARBA00032370"/>
    </source>
</evidence>
<feature type="transmembrane region" description="Helical" evidence="17">
    <location>
        <begin position="85"/>
        <end position="103"/>
    </location>
</feature>
<dbReference type="EC" id="2.4.99.28" evidence="14"/>
<evidence type="ECO:0000256" key="2">
    <source>
        <dbReference type="ARBA" id="ARBA00022676"/>
    </source>
</evidence>
<evidence type="ECO:0000256" key="7">
    <source>
        <dbReference type="ARBA" id="ARBA00022989"/>
    </source>
</evidence>